<dbReference type="Gene3D" id="1.50.10.140">
    <property type="match status" value="1"/>
</dbReference>
<dbReference type="InterPro" id="IPR021478">
    <property type="entry name" value="DUF3131"/>
</dbReference>
<comment type="caution">
    <text evidence="5">The sequence shown here is derived from an EMBL/GenBank/DDBJ whole genome shotgun (WGS) entry which is preliminary data.</text>
</comment>
<evidence type="ECO:0000259" key="3">
    <source>
        <dbReference type="Pfam" id="PF10091"/>
    </source>
</evidence>
<feature type="domain" description="Glycoamylase-like" evidence="3">
    <location>
        <begin position="537"/>
        <end position="702"/>
    </location>
</feature>
<evidence type="ECO:0000313" key="6">
    <source>
        <dbReference type="Proteomes" id="UP000230859"/>
    </source>
</evidence>
<protein>
    <recommendedName>
        <fullName evidence="7">Glycoamylase-like domain-containing protein</fullName>
    </recommendedName>
</protein>
<evidence type="ECO:0000256" key="1">
    <source>
        <dbReference type="SAM" id="MobiDB-lite"/>
    </source>
</evidence>
<dbReference type="InterPro" id="IPR008979">
    <property type="entry name" value="Galactose-bd-like_sf"/>
</dbReference>
<dbReference type="Pfam" id="PF10091">
    <property type="entry name" value="Glycoamylase"/>
    <property type="match status" value="1"/>
</dbReference>
<accession>A0A2H0LQ82</accession>
<gene>
    <name evidence="5" type="ORF">COV74_04425</name>
</gene>
<name>A0A2H0LQ82_9BACT</name>
<dbReference type="Proteomes" id="UP000230859">
    <property type="component" value="Unassembled WGS sequence"/>
</dbReference>
<feature type="signal peptide" evidence="2">
    <location>
        <begin position="1"/>
        <end position="25"/>
    </location>
</feature>
<proteinExistence type="predicted"/>
<reference evidence="5 6" key="1">
    <citation type="submission" date="2017-09" db="EMBL/GenBank/DDBJ databases">
        <title>Depth-based differentiation of microbial function through sediment-hosted aquifers and enrichment of novel symbionts in the deep terrestrial subsurface.</title>
        <authorList>
            <person name="Probst A.J."/>
            <person name="Ladd B."/>
            <person name="Jarett J.K."/>
            <person name="Geller-Mcgrath D.E."/>
            <person name="Sieber C.M."/>
            <person name="Emerson J.B."/>
            <person name="Anantharaman K."/>
            <person name="Thomas B.C."/>
            <person name="Malmstrom R."/>
            <person name="Stieglmeier M."/>
            <person name="Klingl A."/>
            <person name="Woyke T."/>
            <person name="Ryan C.M."/>
            <person name="Banfield J.F."/>
        </authorList>
    </citation>
    <scope>NUCLEOTIDE SEQUENCE [LARGE SCALE GENOMIC DNA]</scope>
    <source>
        <strain evidence="5">CG11_big_fil_rev_8_21_14_0_20_45_26</strain>
    </source>
</reference>
<evidence type="ECO:0008006" key="7">
    <source>
        <dbReference type="Google" id="ProtNLM"/>
    </source>
</evidence>
<dbReference type="SUPFAM" id="SSF49785">
    <property type="entry name" value="Galactose-binding domain-like"/>
    <property type="match status" value="1"/>
</dbReference>
<dbReference type="PROSITE" id="PS51257">
    <property type="entry name" value="PROKAR_LIPOPROTEIN"/>
    <property type="match status" value="1"/>
</dbReference>
<keyword evidence="2" id="KW-0732">Signal</keyword>
<dbReference type="Pfam" id="PF11329">
    <property type="entry name" value="DUF3131"/>
    <property type="match status" value="1"/>
</dbReference>
<evidence type="ECO:0000313" key="5">
    <source>
        <dbReference type="EMBL" id="PIQ86537.1"/>
    </source>
</evidence>
<organism evidence="5 6">
    <name type="scientific">Candidatus Abzuiibacterium crystallinum</name>
    <dbReference type="NCBI Taxonomy" id="1974748"/>
    <lineage>
        <taxon>Bacteria</taxon>
        <taxon>Pseudomonadati</taxon>
        <taxon>Candidatus Omnitrophota</taxon>
        <taxon>Candidatus Abzuiibacterium</taxon>
    </lineage>
</organism>
<dbReference type="Gene3D" id="2.60.120.430">
    <property type="entry name" value="Galactose-binding lectin"/>
    <property type="match status" value="1"/>
</dbReference>
<sequence length="757" mass="85809">MHRTKHLITAFMGIFLGYACLSGFAASEKPAKTFAKRSNPPKTMVRKINAKPETQKQDSNELLVADFESGSLQNSLEGDSGSWNLDPDDPKSAIEIAVVDAADKAHGKVLKIDYDVSSEKNAQNGYWTKLKGLHASGYDHLQFDIRGDAEKGFTDSFKIELKKFKDESGTEKIKGTYLIKNISPHWQTVQIPLNKMTGLLDFSDPKVWQNPSLARRNLDEFVMVFQSRRASKKVGTLYLDNVKFVRLGIKLPTAVDFPPRKGEKTPVRLEGVDFTKFLAKRLKGYPAKVNVQKEWPEDDKAFLKIVAKDTWRFFDEIVDQEHQLPLDTIQLGEKEPIASDGFIGDYTNVTNIGLYLMCLVSAYDLEFISKEEAVNRLGKTLDTLDKLEHHKSGFLYNYYDTTTIERTSYFVSLVDSGWLDIGLYAARQAFPEALGERIDQMLASHSFAFFYDDVERQMYHGYYDHLEVYSDYHYGAFYTEPRAASYMAIGRGEVPLEHWFRMLRTFPSSYSWQNQEPKQRVPKTVLGVTFEGGFYEWHGEPFVPSWGGSMFEALMPPMVLKEKELAPEGLGLNNTRHVQITIDDTLNQLGYPVWGMSPSSVPEGGYSEYGVKALGSRGYKPGVVTPHASILALEYAPEAVVKNLRELVKRFDVYGEYGFYDAVTVATGKVARKYLALDQGMILIAINNYLNHGAIRNRFHETEMAKRAEKLLTEEKLFEILTEERASVTRPITPKTEMIKSESEPLPQNDIAAPQKP</sequence>
<dbReference type="AlphaFoldDB" id="A0A2H0LQ82"/>
<feature type="chain" id="PRO_5013634844" description="Glycoamylase-like domain-containing protein" evidence="2">
    <location>
        <begin position="26"/>
        <end position="757"/>
    </location>
</feature>
<dbReference type="EMBL" id="PCVY01000041">
    <property type="protein sequence ID" value="PIQ86537.1"/>
    <property type="molecule type" value="Genomic_DNA"/>
</dbReference>
<evidence type="ECO:0000259" key="4">
    <source>
        <dbReference type="Pfam" id="PF11329"/>
    </source>
</evidence>
<feature type="domain" description="DUF3131" evidence="4">
    <location>
        <begin position="307"/>
        <end position="409"/>
    </location>
</feature>
<feature type="region of interest" description="Disordered" evidence="1">
    <location>
        <begin position="731"/>
        <end position="757"/>
    </location>
</feature>
<evidence type="ECO:0000256" key="2">
    <source>
        <dbReference type="SAM" id="SignalP"/>
    </source>
</evidence>
<dbReference type="InterPro" id="IPR019282">
    <property type="entry name" value="Glycoamylase-like_cons_dom"/>
</dbReference>